<feature type="compositionally biased region" description="Polar residues" evidence="6">
    <location>
        <begin position="22"/>
        <end position="32"/>
    </location>
</feature>
<proteinExistence type="inferred from homology"/>
<feature type="transmembrane region" description="Helical" evidence="7">
    <location>
        <begin position="324"/>
        <end position="348"/>
    </location>
</feature>
<evidence type="ECO:0000256" key="5">
    <source>
        <dbReference type="RuleBase" id="RU000383"/>
    </source>
</evidence>
<dbReference type="Pfam" id="PF00134">
    <property type="entry name" value="Cyclin_N"/>
    <property type="match status" value="2"/>
</dbReference>
<dbReference type="PIRSF" id="PIRSF001771">
    <property type="entry name" value="Cyclin_A_B_D_E"/>
    <property type="match status" value="1"/>
</dbReference>
<name>A0A3L6GAK2_MAIZE</name>
<organism evidence="9">
    <name type="scientific">Zea mays</name>
    <name type="common">Maize</name>
    <dbReference type="NCBI Taxonomy" id="4577"/>
    <lineage>
        <taxon>Eukaryota</taxon>
        <taxon>Viridiplantae</taxon>
        <taxon>Streptophyta</taxon>
        <taxon>Embryophyta</taxon>
        <taxon>Tracheophyta</taxon>
        <taxon>Spermatophyta</taxon>
        <taxon>Magnoliopsida</taxon>
        <taxon>Liliopsida</taxon>
        <taxon>Poales</taxon>
        <taxon>Poaceae</taxon>
        <taxon>PACMAD clade</taxon>
        <taxon>Panicoideae</taxon>
        <taxon>Andropogonodae</taxon>
        <taxon>Andropogoneae</taxon>
        <taxon>Tripsacinae</taxon>
        <taxon>Zea</taxon>
    </lineage>
</organism>
<keyword evidence="7" id="KW-0812">Transmembrane</keyword>
<dbReference type="InterPro" id="IPR004367">
    <property type="entry name" value="Cyclin_C-dom"/>
</dbReference>
<comment type="similarity">
    <text evidence="1">Belongs to the cyclin family. Cyclin AB subfamily.</text>
</comment>
<dbReference type="GO" id="GO:0051301">
    <property type="term" value="P:cell division"/>
    <property type="evidence" value="ECO:0007669"/>
    <property type="project" value="UniProtKB-KW"/>
</dbReference>
<keyword evidence="7" id="KW-0472">Membrane</keyword>
<gene>
    <name evidence="9" type="primary">CYCA2-1_0</name>
    <name evidence="9" type="ORF">Zm00014a_038846</name>
</gene>
<dbReference type="InterPro" id="IPR046965">
    <property type="entry name" value="Cyclin_A/B-like"/>
</dbReference>
<dbReference type="GO" id="GO:0016538">
    <property type="term" value="F:cyclin-dependent protein serine/threonine kinase regulator activity"/>
    <property type="evidence" value="ECO:0007669"/>
    <property type="project" value="InterPro"/>
</dbReference>
<feature type="domain" description="Cyclin-like" evidence="8">
    <location>
        <begin position="373"/>
        <end position="457"/>
    </location>
</feature>
<dbReference type="SMART" id="SM00385">
    <property type="entry name" value="CYCLIN"/>
    <property type="match status" value="1"/>
</dbReference>
<dbReference type="AlphaFoldDB" id="A0A3L6GAK2"/>
<evidence type="ECO:0000256" key="4">
    <source>
        <dbReference type="ARBA" id="ARBA00023306"/>
    </source>
</evidence>
<dbReference type="InterPro" id="IPR039361">
    <property type="entry name" value="Cyclin"/>
</dbReference>
<reference evidence="9" key="1">
    <citation type="journal article" date="2018" name="Nat. Genet.">
        <title>Extensive intraspecific gene order and gene structural variations between Mo17 and other maize genomes.</title>
        <authorList>
            <person name="Sun S."/>
            <person name="Zhou Y."/>
            <person name="Chen J."/>
            <person name="Shi J."/>
            <person name="Zhao H."/>
            <person name="Zhao H."/>
            <person name="Song W."/>
            <person name="Zhang M."/>
            <person name="Cui Y."/>
            <person name="Dong X."/>
            <person name="Liu H."/>
            <person name="Ma X."/>
            <person name="Jiao Y."/>
            <person name="Wang B."/>
            <person name="Wei X."/>
            <person name="Stein J.C."/>
            <person name="Glaubitz J.C."/>
            <person name="Lu F."/>
            <person name="Yu G."/>
            <person name="Liang C."/>
            <person name="Fengler K."/>
            <person name="Li B."/>
            <person name="Rafalski A."/>
            <person name="Schnable P.S."/>
            <person name="Ware D.H."/>
            <person name="Buckler E.S."/>
            <person name="Lai J."/>
        </authorList>
    </citation>
    <scope>NUCLEOTIDE SEQUENCE [LARGE SCALE GENOMIC DNA]</scope>
    <source>
        <tissue evidence="9">Seedling</tissue>
    </source>
</reference>
<keyword evidence="2" id="KW-0132">Cell division</keyword>
<accession>A0A3L6GAK2</accession>
<evidence type="ECO:0000313" key="9">
    <source>
        <dbReference type="EMBL" id="PWZ45554.1"/>
    </source>
</evidence>
<dbReference type="ExpressionAtlas" id="A0A3L6GAK2">
    <property type="expression patterns" value="baseline and differential"/>
</dbReference>
<evidence type="ECO:0000256" key="2">
    <source>
        <dbReference type="ARBA" id="ARBA00022618"/>
    </source>
</evidence>
<protein>
    <submittedName>
        <fullName evidence="9">Cyclin-A2-1</fullName>
    </submittedName>
</protein>
<dbReference type="SUPFAM" id="SSF47954">
    <property type="entry name" value="Cyclin-like"/>
    <property type="match status" value="2"/>
</dbReference>
<evidence type="ECO:0000256" key="1">
    <source>
        <dbReference type="ARBA" id="ARBA00006955"/>
    </source>
</evidence>
<comment type="caution">
    <text evidence="9">The sequence shown here is derived from an EMBL/GenBank/DDBJ whole genome shotgun (WGS) entry which is preliminary data.</text>
</comment>
<evidence type="ECO:0000256" key="3">
    <source>
        <dbReference type="ARBA" id="ARBA00023127"/>
    </source>
</evidence>
<dbReference type="PANTHER" id="PTHR10177">
    <property type="entry name" value="CYCLINS"/>
    <property type="match status" value="1"/>
</dbReference>
<dbReference type="InterPro" id="IPR036915">
    <property type="entry name" value="Cyclin-like_sf"/>
</dbReference>
<dbReference type="Proteomes" id="UP000251960">
    <property type="component" value="Chromosome 10"/>
</dbReference>
<keyword evidence="4" id="KW-0131">Cell cycle</keyword>
<dbReference type="InterPro" id="IPR013763">
    <property type="entry name" value="Cyclin-like_dom"/>
</dbReference>
<feature type="region of interest" description="Disordered" evidence="6">
    <location>
        <begin position="22"/>
        <end position="73"/>
    </location>
</feature>
<dbReference type="GO" id="GO:0044772">
    <property type="term" value="P:mitotic cell cycle phase transition"/>
    <property type="evidence" value="ECO:0007669"/>
    <property type="project" value="InterPro"/>
</dbReference>
<keyword evidence="3 5" id="KW-0195">Cyclin</keyword>
<feature type="transmembrane region" description="Helical" evidence="7">
    <location>
        <begin position="289"/>
        <end position="312"/>
    </location>
</feature>
<evidence type="ECO:0000256" key="6">
    <source>
        <dbReference type="SAM" id="MobiDB-lite"/>
    </source>
</evidence>
<dbReference type="InterPro" id="IPR006671">
    <property type="entry name" value="Cyclin_N"/>
</dbReference>
<keyword evidence="7" id="KW-1133">Transmembrane helix</keyword>
<dbReference type="EMBL" id="NCVQ01000002">
    <property type="protein sequence ID" value="PWZ45554.1"/>
    <property type="molecule type" value="Genomic_DNA"/>
</dbReference>
<evidence type="ECO:0000259" key="8">
    <source>
        <dbReference type="SMART" id="SM00385"/>
    </source>
</evidence>
<dbReference type="FunFam" id="1.10.472.10:FF:000001">
    <property type="entry name" value="G2/mitotic-specific cyclin"/>
    <property type="match status" value="1"/>
</dbReference>
<dbReference type="Pfam" id="PF02984">
    <property type="entry name" value="Cyclin_C"/>
    <property type="match status" value="1"/>
</dbReference>
<dbReference type="Gene3D" id="1.10.472.10">
    <property type="entry name" value="Cyclin-like"/>
    <property type="match status" value="2"/>
</dbReference>
<evidence type="ECO:0000256" key="7">
    <source>
        <dbReference type="SAM" id="Phobius"/>
    </source>
</evidence>
<sequence>MAARKKKPLLIACQATSARITRSQAAANSTRSGLAPSVPVPLKTEHNHAAKKKMKREASDENASADAGASAPLPKRRTVLKNVTNISCAKISKRCTAVTGLKLGPSQKAGQSINKQCTNKISMLLPLAVGGSSLVDDSNNAEETQMVDLLAQKEKQIVLLKEAQPLQNTEQNKGGACDEASVEERNAMNVHETAALKAGVSNGLNIVDIDKNNGDPQMCVTYVAEIYRNLMASELIRRPRSNYMETLQQDITASMRGVLIDWLVEFLTGDLPCPTYPTARTSPVTPKKLCLLLCIEGVMVFIVLIVTVTIMWKPVVSGRRLRLAVFHRVLVVLVSLVASTPIGVAGFVTQSSAPTESPSTVPDYTRKPSVTHVYTHQVSDEYKLVADTLYLTVYLIDQFLSQNCIQTHKLQLLGITSMLIASKYEEYSAPSAEEFCNITAGTYAKAEVLEMEQQVLNDLGFHLSVPTTNTFLRRFLRAAQASRTNPTLEHYTSYKSFDIRTCVRALQELQHNTSNCPLNAIREKYGQQKFECVANLRSPELLRSLFS</sequence>